<dbReference type="RefSeq" id="WP_256398118.1">
    <property type="nucleotide sequence ID" value="NZ_JANHJR010000001.1"/>
</dbReference>
<gene>
    <name evidence="3" type="ORF">ACFSBL_11780</name>
</gene>
<keyword evidence="1" id="KW-1133">Transmembrane helix</keyword>
<sequence>MPPNTMRGSSRSSGTGVDARAAAVSAGAGAVAFVVSYLVTFLLWTQTTLPDPETFDQAIDQAFVQSVRDTVPSWKAAGMTLYNAHFVDLTYSTPSGSSSVNLIDAAGGGLVAFAMFVPPLVLLVAGFVSVYTTDATVDLPNAVAAGALVLVGYLLFALVGAFLFGHTESVEFFGFSGQYTLSVPLLWTVVFLGVVYPVVFGGLGGAGAYLLKD</sequence>
<feature type="domain" description="DUF7978" evidence="2">
    <location>
        <begin position="11"/>
        <end position="210"/>
    </location>
</feature>
<dbReference type="AlphaFoldDB" id="A0ABD6DJY6"/>
<evidence type="ECO:0000256" key="1">
    <source>
        <dbReference type="SAM" id="Phobius"/>
    </source>
</evidence>
<feature type="transmembrane region" description="Helical" evidence="1">
    <location>
        <begin position="110"/>
        <end position="131"/>
    </location>
</feature>
<accession>A0ABD6DJY6</accession>
<proteinExistence type="predicted"/>
<feature type="transmembrane region" description="Helical" evidence="1">
    <location>
        <begin position="143"/>
        <end position="165"/>
    </location>
</feature>
<dbReference type="Proteomes" id="UP001597034">
    <property type="component" value="Unassembled WGS sequence"/>
</dbReference>
<evidence type="ECO:0000259" key="2">
    <source>
        <dbReference type="Pfam" id="PF25933"/>
    </source>
</evidence>
<organism evidence="3 4">
    <name type="scientific">Haloarchaeobius litoreus</name>
    <dbReference type="NCBI Taxonomy" id="755306"/>
    <lineage>
        <taxon>Archaea</taxon>
        <taxon>Methanobacteriati</taxon>
        <taxon>Methanobacteriota</taxon>
        <taxon>Stenosarchaea group</taxon>
        <taxon>Halobacteria</taxon>
        <taxon>Halobacteriales</taxon>
        <taxon>Halorubellaceae</taxon>
        <taxon>Haloarchaeobius</taxon>
    </lineage>
</organism>
<dbReference type="EMBL" id="JBHUDO010000002">
    <property type="protein sequence ID" value="MFD1646361.1"/>
    <property type="molecule type" value="Genomic_DNA"/>
</dbReference>
<comment type="caution">
    <text evidence="3">The sequence shown here is derived from an EMBL/GenBank/DDBJ whole genome shotgun (WGS) entry which is preliminary data.</text>
</comment>
<feature type="transmembrane region" description="Helical" evidence="1">
    <location>
        <begin position="185"/>
        <end position="211"/>
    </location>
</feature>
<dbReference type="InterPro" id="IPR058284">
    <property type="entry name" value="DUF7978"/>
</dbReference>
<evidence type="ECO:0000313" key="3">
    <source>
        <dbReference type="EMBL" id="MFD1646361.1"/>
    </source>
</evidence>
<feature type="transmembrane region" description="Helical" evidence="1">
    <location>
        <begin position="21"/>
        <end position="44"/>
    </location>
</feature>
<name>A0ABD6DJY6_9EURY</name>
<reference evidence="3 4" key="1">
    <citation type="journal article" date="2019" name="Int. J. Syst. Evol. Microbiol.">
        <title>The Global Catalogue of Microorganisms (GCM) 10K type strain sequencing project: providing services to taxonomists for standard genome sequencing and annotation.</title>
        <authorList>
            <consortium name="The Broad Institute Genomics Platform"/>
            <consortium name="The Broad Institute Genome Sequencing Center for Infectious Disease"/>
            <person name="Wu L."/>
            <person name="Ma J."/>
        </authorList>
    </citation>
    <scope>NUCLEOTIDE SEQUENCE [LARGE SCALE GENOMIC DNA]</scope>
    <source>
        <strain evidence="3 4">CGMCC 1.10390</strain>
    </source>
</reference>
<keyword evidence="4" id="KW-1185">Reference proteome</keyword>
<dbReference type="Pfam" id="PF25933">
    <property type="entry name" value="DUF7978"/>
    <property type="match status" value="1"/>
</dbReference>
<evidence type="ECO:0000313" key="4">
    <source>
        <dbReference type="Proteomes" id="UP001597034"/>
    </source>
</evidence>
<keyword evidence="1" id="KW-0472">Membrane</keyword>
<protein>
    <recommendedName>
        <fullName evidence="2">DUF7978 domain-containing protein</fullName>
    </recommendedName>
</protein>
<keyword evidence="1" id="KW-0812">Transmembrane</keyword>